<gene>
    <name evidence="1" type="primary">g12083</name>
    <name evidence="1" type="ORF">NpPPO83_00012083</name>
</gene>
<dbReference type="Proteomes" id="UP001165186">
    <property type="component" value="Unassembled WGS sequence"/>
</dbReference>
<keyword evidence="2" id="KW-1185">Reference proteome</keyword>
<protein>
    <submittedName>
        <fullName evidence="1">Uncharacterized protein K452DRAFT_237547, partial</fullName>
    </submittedName>
</protein>
<organism evidence="1 2">
    <name type="scientific">Neofusicoccum parvum</name>
    <dbReference type="NCBI Taxonomy" id="310453"/>
    <lineage>
        <taxon>Eukaryota</taxon>
        <taxon>Fungi</taxon>
        <taxon>Dikarya</taxon>
        <taxon>Ascomycota</taxon>
        <taxon>Pezizomycotina</taxon>
        <taxon>Dothideomycetes</taxon>
        <taxon>Dothideomycetes incertae sedis</taxon>
        <taxon>Botryosphaeriales</taxon>
        <taxon>Botryosphaeriaceae</taxon>
        <taxon>Neofusicoccum</taxon>
    </lineage>
</organism>
<reference evidence="1" key="1">
    <citation type="submission" date="2024-09" db="EMBL/GenBank/DDBJ databases">
        <title>Draft Genome Sequences of Neofusicoccum parvum.</title>
        <authorList>
            <person name="Ashida A."/>
            <person name="Camagna M."/>
            <person name="Tanaka A."/>
            <person name="Takemoto D."/>
        </authorList>
    </citation>
    <scope>NUCLEOTIDE SEQUENCE</scope>
    <source>
        <strain evidence="1">PPO83</strain>
    </source>
</reference>
<name>A0ACB5S2K4_9PEZI</name>
<proteinExistence type="predicted"/>
<comment type="caution">
    <text evidence="1">The sequence shown here is derived from an EMBL/GenBank/DDBJ whole genome shotgun (WGS) entry which is preliminary data.</text>
</comment>
<dbReference type="EMBL" id="BSXG01000033">
    <property type="protein sequence ID" value="GME27035.1"/>
    <property type="molecule type" value="Genomic_DNA"/>
</dbReference>
<evidence type="ECO:0000313" key="2">
    <source>
        <dbReference type="Proteomes" id="UP001165186"/>
    </source>
</evidence>
<accession>A0ACB5S2K4</accession>
<sequence length="336" mass="38283">MPSETKSLITKLTTRYIRSLVAKNKQHEAIKAQEEGQKEEKQAGPGNNEVVEVPKHGIDTRFKNIKSDPPESSTWSADFVSGKGEGLIFLLHGKPGVGKSYTAECVAAHTERPLLSLTCADIGVDPGKVEKNLEKWFKIASSWGAIMLIDEADIYMEHRQVQDLARNNLVAGFLRALEYYQGILFLTTNRVGTFDEAFISRIHIMIHYRPFTNEDRVNVWENFFGKLEDEQGEEMKILESTRDYVKSDEVQELEWNGREIRNAFQIAVALAQTEESRNKKGLIQVKREHIRSTVLMSKTFKDYLKELYKKDETGRAAMMGNRLDSFEDVEIRSCGG</sequence>
<evidence type="ECO:0000313" key="1">
    <source>
        <dbReference type="EMBL" id="GME27035.1"/>
    </source>
</evidence>